<dbReference type="InterPro" id="IPR019821">
    <property type="entry name" value="Kinesin_motor_CS"/>
</dbReference>
<evidence type="ECO:0000256" key="8">
    <source>
        <dbReference type="ARBA" id="ARBA00081766"/>
    </source>
</evidence>
<keyword evidence="2 9" id="KW-0547">Nucleotide-binding</keyword>
<dbReference type="InterPro" id="IPR027640">
    <property type="entry name" value="Kinesin-like_fam"/>
</dbReference>
<keyword evidence="6" id="KW-0963">Cytoplasm</keyword>
<dbReference type="GO" id="GO:0008608">
    <property type="term" value="P:attachment of spindle microtubules to kinetochore"/>
    <property type="evidence" value="ECO:0007669"/>
    <property type="project" value="UniProtKB-ARBA"/>
</dbReference>
<sequence length="3325" mass="383790">MTEESSVKVCVRVRPVISREMEVDSSVTLYWKDEEHCVSQNDATKSFTFDRVFSAQENTLTVYQQIAHPVVVSALEGYNGTVFAYGQTSSGKTFTMMGDDASYGIIQLAINDIFKCIDQTPQREFLLRISYMEIYNETITDLLCDSRKKKPLEIREDIHRKVYVADLTEEVVMCPKHVLEWIKKGEKNRHYGYTKMNERSSRSHTIFRMILESREKSDSDAENGAVMVSHLNLVDLAGSERASQTGAAGLRLKEGCNINKSLFILGQVIKKLSDGQAGGFINYRDSKLTRILQNSLGGNAKTIIICTITPAALEETLSTLQFASTAKYMKNEPRVNEVLSEEALLRRYRNQIVDLEKLLDEVSSKTRLHATEKEHLTILLQEKEQLQREQEDRIKNLTKMIINSSNFSCQEPPITNKRRVTWAPGKLLQSLQSSKKIKFDETMSFQQSVKYKFGSTTLPEFDLLDSTEFDLEGFSHTSDDTTSERNCSNITVQRSKNIDSSVIDEFSVFDALSSGSNSNSFQSEEMKAQIVNLEQQLQTETAEKLKESEMRITLEKRVFDLEQQLMELQKVKQEELDGLTVKNVSLNSSMSEVCLQTSGCFSDMESLKESADVFVQSENSEKLVTSFEDGLQSHEKQDNGDVTACVSQCELYRKDFLESIELCEALKDERDKALSKLKIVRSECKNLTNENENLRLEIGVLEYELKEKDEINTFISLEQSDLKNEIATLKAATDDAESLISQLKAELENKRKQLSQQEEWISELQKPGDKTLLQQISQFKQSLKDAEAMTIDARKETSFLRSENLELTSKMNEMSIKFNEMEKSLLLLQSQLESEKMRYKKMQSDLQKELNQAFAENTKLTCLLDGKVPKDIIEQVEMEKVVFSLKKELEQALSEKVCIQTELAAAASLQDLPEKVEILSEQLKNALFENKTLLQKQLELSAETEELKMARKRLSDEYNSEDVKPVYRQHQDQHTMEMFDSDEQKDKLDGAKEETEELKMDVQKNTEDLQKLLDEVASLTKEKNELLEMINSLTAETNELKADMKDSIEMSIEVQEELRTAQEGLKQQRSLVRKLKAQNFEKDEIIASLEEKMLKTTTHEDLEKLVKEAEEKTVEPVLIREPEEKLDKEIQTSPNSEVNQVTVELPLTTTEQNQLLNKTCEHSDRMLDEISALTTDRNNLQQRLEDVQCELHKLRKNAEQSLNPCEWDKVLQDKSMMEKELENCKNENRITSNELKTLKVKFEEQEIVLLQFKDDYAHVMNANDCLQRTLDETVAENNHLKLTVEDDVQQVKQLIDELQLVTVERNQLLVQIQESSDKSEFEKKQHNISLLQTERSDLCKKLDDVQAELSELRKSTEGCHNATEWKELCAERDDLLQSKTRLTEELDKTKSNIHAISTELERLKTSEEQKIVLLQLEGYMNSVNTNDCLQKTLEGSLGERDALQTKVEDHINQLTQVKEELQLVIAERDQLLSQINAISKVPELEHLQQQISLLTNEKNSLSKKLDDAKDELSELKKNAEGSHNVSEWNEICIEQDNLQAKSNLEELENTKNTGSDELESLNVKFEEQKVILLQLKDDYAHTVNENDRLQNRLQEAVAERDAFQSKVEDRTLQVKQVADELQLITTERDQLLCQINESSAEPEFEKMQQQISLLTFERNDLCRNLDQVQAELAELIKSTKGSHNASDWQKLCHERDGLLLDKTQLADELDKIKNENCGALRELETLKVTFEVQQLAVLQLKDDYAHVTNETDLLRNTIEEVLAERDQLKMKTEDLNQECINTQEDLKSTTEKLAKQGEEFESFKRQAGATESQLHEKVNQINDKLELALAERDQLYNKQDESTKEYEQKLGKLMEECILITNEKNTIQAQLNDVQVNLSDLRKTTEGCRNATEWEELCAERDDLLQSKTRLTEELDNTKSNIHATSTELERLRKTSEEQKLVLLQLEEDYMNSVKVNDCLQKTLEVSLDEKDALQTKVEDHIQQLTQVKEELQLVIAERDQLLSQINEISKVPELEHLQQQISLLTNEKINLSKKLDDAQDELSELKKNAEGSHNVSEWNEMCIERDNLLQAKSNLEEELEKNIGSDELESLNVKFKEQQVILLQLKDDYAHTVNENDCLQNRLQEAVAERDVLQSKVEALTLQVKQVDDELQLITTERDQLLRQINESSAEPEFEKMQQQISLLTFERNDLCRNLDQVQAELAKLIKSTKGSHNASDWQELCHERDGLLLDKTKLANELDKIKNENYGALKELETLKATFEEQQLSFLQLKDDYAHVTNETDRLRNNLEEVLAERDQLKIKTEDLNQECINTQEDLKSTTEKLTKQWEEFESFKRQAAATESQLNEKVNQINHKLELALAERDQLYNKQDESTKEYEQKLGKLMEECTLITNEKNTIQAQLNDVQENLSDLRKKTEGLHDAADWERLCSERDELLKSKDILEVELQRIKEEGIITSKELETFRATFEDQVLTLQQLKDDFTNCKAAIDRLQKIKNGVVDERDLLKKEIEDYIQKYLHAQDDLRNAKDELRMNEQAQENLKRQFAEKEAELNEKINLAAVKLESVLAEKDQLCTKKNKSSKEFEFRLDQLLKQITSLTNERDEVLRRLADVQNELTELQKSTEGLHCAAEWDQLCTERDEIWRSKTELDAELERIKTEYLVTTNELETLKVTFQDQKQMLVQLKEEYANMVTARDELQKTLESVSKKNVARREVGEHLEQTLPMNTQLVKKMPLDIACEKTDTLDDSVINHLQRAEEQSKQILDHIKKVMKEFQNKATSKESIKLEDIKSQNEVLDHWLSSIPTSQKTFDDVKADIKKKHHQFKLLIRKIMEGFEVYSGKIVDHYTEALHFEQKYFEEIKKQYFLSQILMLNNNSSTTEIFERTLLPELLEKQQMHFKEIKQVLGELDTLFVKVGLEVMHCPEELKTDLFGFNPSESNSLKIKALFKEQSSKMWQQIEKGVHTIGVLRELNSAFKKKRQIFKCSSEKSLEEEKKKTSSLTWQLASSYKSESPDSNTTMLTQENEKLLNKIVQKEVELEQLTLTIKDLQRARVKAEENVAAQEKELKKLLSKITELQTQLNKKDMATKDLEDQLRKLQLKFKEGAGPLMEEIETLKTQLVRMDLERTGIARTHEQQINCFKAALQLKEDALRDLKENLRRCQQQQEQSFIEEANTTSRPFASGGGSGIVQSTLVLILKSEKAKLESEVLKLNKKNKHLESAVSSLQEELSKWKVRARRMGENFKKSQLPHTPSPQRKTISEATVLSPQKDIQSTYIHRSGSTQFFDNSKLEGLTDENPAVEANKNEQNWWSSAPQKGSDAPECKTQ</sequence>
<dbReference type="CDD" id="cd01374">
    <property type="entry name" value="KISc_CENP_E"/>
    <property type="match status" value="1"/>
</dbReference>
<dbReference type="InterPro" id="IPR036961">
    <property type="entry name" value="Kinesin_motor_dom_sf"/>
</dbReference>
<dbReference type="PROSITE" id="PS50067">
    <property type="entry name" value="KINESIN_MOTOR_2"/>
    <property type="match status" value="1"/>
</dbReference>
<keyword evidence="4 10" id="KW-0175">Coiled coil</keyword>
<dbReference type="Proteomes" id="UP000694620">
    <property type="component" value="Chromosome 7"/>
</dbReference>
<feature type="coiled-coil region" evidence="10">
    <location>
        <begin position="2275"/>
        <end position="2621"/>
    </location>
</feature>
<dbReference type="GO" id="GO:0005874">
    <property type="term" value="C:microtubule"/>
    <property type="evidence" value="ECO:0007669"/>
    <property type="project" value="TreeGrafter"/>
</dbReference>
<feature type="coiled-coil region" evidence="10">
    <location>
        <begin position="2103"/>
        <end position="2246"/>
    </location>
</feature>
<evidence type="ECO:0000256" key="3">
    <source>
        <dbReference type="ARBA" id="ARBA00022840"/>
    </source>
</evidence>
<dbReference type="GO" id="GO:0007018">
    <property type="term" value="P:microtubule-based movement"/>
    <property type="evidence" value="ECO:0007669"/>
    <property type="project" value="InterPro"/>
</dbReference>
<feature type="compositionally biased region" description="Polar residues" evidence="11">
    <location>
        <begin position="3304"/>
        <end position="3314"/>
    </location>
</feature>
<comment type="similarity">
    <text evidence="9">Belongs to the TRAFAC class myosin-kinesin ATPase superfamily. Kinesin family.</text>
</comment>
<feature type="coiled-coil region" evidence="10">
    <location>
        <begin position="2666"/>
        <end position="2700"/>
    </location>
</feature>
<feature type="domain" description="Kinesin motor" evidence="12">
    <location>
        <begin position="6"/>
        <end position="329"/>
    </location>
</feature>
<evidence type="ECO:0000256" key="7">
    <source>
        <dbReference type="ARBA" id="ARBA00070169"/>
    </source>
</evidence>
<dbReference type="GO" id="GO:0043515">
    <property type="term" value="F:kinetochore binding"/>
    <property type="evidence" value="ECO:0007669"/>
    <property type="project" value="UniProtKB-ARBA"/>
</dbReference>
<dbReference type="Pfam" id="PF00225">
    <property type="entry name" value="Kinesin"/>
    <property type="match status" value="1"/>
</dbReference>
<dbReference type="FunFam" id="3.40.850.10:FF:000026">
    <property type="entry name" value="Centromere-associated protein E"/>
    <property type="match status" value="1"/>
</dbReference>
<feature type="binding site" evidence="9">
    <location>
        <begin position="86"/>
        <end position="93"/>
    </location>
    <ligand>
        <name>ATP</name>
        <dbReference type="ChEBI" id="CHEBI:30616"/>
    </ligand>
</feature>
<evidence type="ECO:0000256" key="4">
    <source>
        <dbReference type="ARBA" id="ARBA00023054"/>
    </source>
</evidence>
<dbReference type="GO" id="GO:0000280">
    <property type="term" value="P:nuclear division"/>
    <property type="evidence" value="ECO:0007669"/>
    <property type="project" value="UniProtKB-ARBA"/>
</dbReference>
<evidence type="ECO:0000256" key="11">
    <source>
        <dbReference type="SAM" id="MobiDB-lite"/>
    </source>
</evidence>
<feature type="coiled-coil region" evidence="10">
    <location>
        <begin position="1751"/>
        <end position="1792"/>
    </location>
</feature>
<reference evidence="13" key="1">
    <citation type="submission" date="2021-06" db="EMBL/GenBank/DDBJ databases">
        <authorList>
            <consortium name="Wellcome Sanger Institute Data Sharing"/>
        </authorList>
    </citation>
    <scope>NUCLEOTIDE SEQUENCE [LARGE SCALE GENOMIC DNA]</scope>
</reference>
<feature type="region of interest" description="Disordered" evidence="11">
    <location>
        <begin position="3286"/>
        <end position="3325"/>
    </location>
</feature>
<feature type="coiled-coil region" evidence="10">
    <location>
        <begin position="3136"/>
        <end position="3234"/>
    </location>
</feature>
<comment type="subcellular location">
    <subcellularLocation>
        <location evidence="1">Cytoplasm</location>
        <location evidence="1">Cytoskeleton</location>
    </subcellularLocation>
</comment>
<feature type="coiled-coil region" evidence="10">
    <location>
        <begin position="1658"/>
        <end position="1715"/>
    </location>
</feature>
<organism evidence="13 14">
    <name type="scientific">Erpetoichthys calabaricus</name>
    <name type="common">Rope fish</name>
    <name type="synonym">Calamoichthys calabaricus</name>
    <dbReference type="NCBI Taxonomy" id="27687"/>
    <lineage>
        <taxon>Eukaryota</taxon>
        <taxon>Metazoa</taxon>
        <taxon>Chordata</taxon>
        <taxon>Craniata</taxon>
        <taxon>Vertebrata</taxon>
        <taxon>Euteleostomi</taxon>
        <taxon>Actinopterygii</taxon>
        <taxon>Polypteriformes</taxon>
        <taxon>Polypteridae</taxon>
        <taxon>Erpetoichthys</taxon>
    </lineage>
</organism>
<dbReference type="PANTHER" id="PTHR47968:SF75">
    <property type="entry name" value="CENTROMERE-ASSOCIATED PROTEIN E"/>
    <property type="match status" value="1"/>
</dbReference>
<dbReference type="PANTHER" id="PTHR47968">
    <property type="entry name" value="CENTROMERE PROTEIN E"/>
    <property type="match status" value="1"/>
</dbReference>
<dbReference type="SMART" id="SM00129">
    <property type="entry name" value="KISc"/>
    <property type="match status" value="1"/>
</dbReference>
<dbReference type="InterPro" id="IPR001752">
    <property type="entry name" value="Kinesin_motor_dom"/>
</dbReference>
<keyword evidence="5 9" id="KW-0505">Motor protein</keyword>
<evidence type="ECO:0000256" key="2">
    <source>
        <dbReference type="ARBA" id="ARBA00022741"/>
    </source>
</evidence>
<feature type="coiled-coil region" evidence="10">
    <location>
        <begin position="3023"/>
        <end position="3099"/>
    </location>
</feature>
<evidence type="ECO:0000256" key="6">
    <source>
        <dbReference type="ARBA" id="ARBA00023212"/>
    </source>
</evidence>
<protein>
    <recommendedName>
        <fullName evidence="7">Centromere-associated protein E</fullName>
    </recommendedName>
    <alternativeName>
        <fullName evidence="8">Centromere protein E</fullName>
    </alternativeName>
</protein>
<feature type="coiled-coil region" evidence="10">
    <location>
        <begin position="1328"/>
        <end position="1406"/>
    </location>
</feature>
<dbReference type="GO" id="GO:0008017">
    <property type="term" value="F:microtubule binding"/>
    <property type="evidence" value="ECO:0007669"/>
    <property type="project" value="InterPro"/>
</dbReference>
<evidence type="ECO:0000259" key="12">
    <source>
        <dbReference type="PROSITE" id="PS50067"/>
    </source>
</evidence>
<dbReference type="PROSITE" id="PS00411">
    <property type="entry name" value="KINESIN_MOTOR_1"/>
    <property type="match status" value="1"/>
</dbReference>
<feature type="coiled-coil region" evidence="10">
    <location>
        <begin position="338"/>
        <end position="400"/>
    </location>
</feature>
<dbReference type="GO" id="GO:0140694">
    <property type="term" value="P:membraneless organelle assembly"/>
    <property type="evidence" value="ECO:0007669"/>
    <property type="project" value="UniProtKB-ARBA"/>
</dbReference>
<dbReference type="GO" id="GO:0030071">
    <property type="term" value="P:regulation of mitotic metaphase/anaphase transition"/>
    <property type="evidence" value="ECO:0007669"/>
    <property type="project" value="UniProtKB-ARBA"/>
</dbReference>
<feature type="coiled-coil region" evidence="10">
    <location>
        <begin position="523"/>
        <end position="571"/>
    </location>
</feature>
<evidence type="ECO:0000256" key="1">
    <source>
        <dbReference type="ARBA" id="ARBA00004245"/>
    </source>
</evidence>
<proteinExistence type="inferred from homology"/>
<evidence type="ECO:0000313" key="13">
    <source>
        <dbReference type="Ensembl" id="ENSECRP00000006380.1"/>
    </source>
</evidence>
<feature type="coiled-coil region" evidence="10">
    <location>
        <begin position="1163"/>
        <end position="1241"/>
    </location>
</feature>
<dbReference type="Gene3D" id="3.40.850.10">
    <property type="entry name" value="Kinesin motor domain"/>
    <property type="match status" value="1"/>
</dbReference>
<evidence type="ECO:0000313" key="14">
    <source>
        <dbReference type="Proteomes" id="UP000694620"/>
    </source>
</evidence>
<evidence type="ECO:0000256" key="9">
    <source>
        <dbReference type="PROSITE-ProRule" id="PRU00283"/>
    </source>
</evidence>
<reference evidence="13" key="2">
    <citation type="submission" date="2025-08" db="UniProtKB">
        <authorList>
            <consortium name="Ensembl"/>
        </authorList>
    </citation>
    <scope>IDENTIFICATION</scope>
</reference>
<keyword evidence="3 9" id="KW-0067">ATP-binding</keyword>
<dbReference type="GeneTree" id="ENSGT00940000160597"/>
<dbReference type="SUPFAM" id="SSF52540">
    <property type="entry name" value="P-loop containing nucleoside triphosphate hydrolases"/>
    <property type="match status" value="1"/>
</dbReference>
<dbReference type="GO" id="GO:0005524">
    <property type="term" value="F:ATP binding"/>
    <property type="evidence" value="ECO:0007669"/>
    <property type="project" value="UniProtKB-UniRule"/>
</dbReference>
<dbReference type="GO" id="GO:0003777">
    <property type="term" value="F:microtubule motor activity"/>
    <property type="evidence" value="ECO:0007669"/>
    <property type="project" value="InterPro"/>
</dbReference>
<dbReference type="GO" id="GO:0000779">
    <property type="term" value="C:condensed chromosome, centromeric region"/>
    <property type="evidence" value="ECO:0007669"/>
    <property type="project" value="UniProtKB-ARBA"/>
</dbReference>
<accession>A0A8C4RT80</accession>
<evidence type="ECO:0000256" key="10">
    <source>
        <dbReference type="SAM" id="Coils"/>
    </source>
</evidence>
<feature type="coiled-coil region" evidence="10">
    <location>
        <begin position="663"/>
        <end position="760"/>
    </location>
</feature>
<keyword evidence="14" id="KW-1185">Reference proteome</keyword>
<dbReference type="GO" id="GO:0007051">
    <property type="term" value="P:spindle organization"/>
    <property type="evidence" value="ECO:0007669"/>
    <property type="project" value="UniProtKB-ARBA"/>
</dbReference>
<keyword evidence="6" id="KW-0206">Cytoskeleton</keyword>
<evidence type="ECO:0000256" key="5">
    <source>
        <dbReference type="ARBA" id="ARBA00023175"/>
    </source>
</evidence>
<feature type="coiled-coil region" evidence="10">
    <location>
        <begin position="1440"/>
        <end position="1606"/>
    </location>
</feature>
<name>A0A8C4RT80_ERPCA</name>
<dbReference type="Ensembl" id="ENSECRT00000006482.1">
    <property type="protein sequence ID" value="ENSECRP00000006380.1"/>
    <property type="gene ID" value="ENSECRG00000004254.1"/>
</dbReference>
<dbReference type="GO" id="GO:0000278">
    <property type="term" value="P:mitotic cell cycle"/>
    <property type="evidence" value="ECO:0007669"/>
    <property type="project" value="TreeGrafter"/>
</dbReference>
<feature type="coiled-coil region" evidence="10">
    <location>
        <begin position="981"/>
        <end position="1092"/>
    </location>
</feature>
<reference evidence="13" key="3">
    <citation type="submission" date="2025-09" db="UniProtKB">
        <authorList>
            <consortium name="Ensembl"/>
        </authorList>
    </citation>
    <scope>IDENTIFICATION</scope>
</reference>
<feature type="coiled-coil region" evidence="10">
    <location>
        <begin position="1818"/>
        <end position="2056"/>
    </location>
</feature>
<dbReference type="InterPro" id="IPR027417">
    <property type="entry name" value="P-loop_NTPase"/>
</dbReference>
<dbReference type="PRINTS" id="PR00380">
    <property type="entry name" value="KINESINHEAVY"/>
</dbReference>